<reference evidence="1" key="1">
    <citation type="submission" date="2020-05" db="EMBL/GenBank/DDBJ databases">
        <authorList>
            <person name="Chiriac C."/>
            <person name="Salcher M."/>
            <person name="Ghai R."/>
            <person name="Kavagutti S V."/>
        </authorList>
    </citation>
    <scope>NUCLEOTIDE SEQUENCE</scope>
</reference>
<dbReference type="SUPFAM" id="SSF54637">
    <property type="entry name" value="Thioesterase/thiol ester dehydrase-isomerase"/>
    <property type="match status" value="1"/>
</dbReference>
<name>A0A6J5YGB5_9ZZZZ</name>
<dbReference type="Gene3D" id="3.10.129.10">
    <property type="entry name" value="Hotdog Thioesterase"/>
    <property type="match status" value="1"/>
</dbReference>
<protein>
    <submittedName>
        <fullName evidence="1">Unannotated protein</fullName>
    </submittedName>
</protein>
<organism evidence="1">
    <name type="scientific">freshwater metagenome</name>
    <dbReference type="NCBI Taxonomy" id="449393"/>
    <lineage>
        <taxon>unclassified sequences</taxon>
        <taxon>metagenomes</taxon>
        <taxon>ecological metagenomes</taxon>
    </lineage>
</organism>
<accession>A0A6J5YGB5</accession>
<dbReference type="AlphaFoldDB" id="A0A6J5YGB5"/>
<gene>
    <name evidence="1" type="ORF">UFOPK1392_01536</name>
</gene>
<proteinExistence type="predicted"/>
<evidence type="ECO:0000313" key="1">
    <source>
        <dbReference type="EMBL" id="CAB4323776.1"/>
    </source>
</evidence>
<sequence length="233" mass="25031">MSGSGIELHDSLKERFGFDRGIVRSYRTTFGEVDPRAPMPDDVVKERLVELGDETTNSVGTGRTWVIDVERRTSKGALVSIERWSMFGYPSNSARAEREPSATSSEPTTEIAIDELLITEEFVRSSATANGVTVAVHHDSSAARAAGARDIFLDTATQIALFRTRAEALLGNDRRVSSVELRMRAPICAGDTISFVTDGSAAVTDPDGARLELRLRAVVGGVTVSTAVVAFGP</sequence>
<dbReference type="EMBL" id="CAEMXZ010000071">
    <property type="protein sequence ID" value="CAB4323776.1"/>
    <property type="molecule type" value="Genomic_DNA"/>
</dbReference>
<dbReference type="InterPro" id="IPR029069">
    <property type="entry name" value="HotDog_dom_sf"/>
</dbReference>